<dbReference type="GO" id="GO:0046872">
    <property type="term" value="F:metal ion binding"/>
    <property type="evidence" value="ECO:0007669"/>
    <property type="project" value="UniProtKB-KW"/>
</dbReference>
<comment type="cofactor">
    <cofactor evidence="1">
        <name>[4Fe-4S] cluster</name>
        <dbReference type="ChEBI" id="CHEBI:49883"/>
    </cofactor>
</comment>
<gene>
    <name evidence="11" type="ORF">COS52_00320</name>
</gene>
<dbReference type="EMBL" id="PEVA01000014">
    <property type="protein sequence ID" value="PIV08896.1"/>
    <property type="molecule type" value="Genomic_DNA"/>
</dbReference>
<dbReference type="InterPro" id="IPR044298">
    <property type="entry name" value="MIG/MutY"/>
</dbReference>
<name>A0A2M7BTU1_9BACT</name>
<evidence type="ECO:0000313" key="12">
    <source>
        <dbReference type="Proteomes" id="UP000230119"/>
    </source>
</evidence>
<evidence type="ECO:0000313" key="11">
    <source>
        <dbReference type="EMBL" id="PIV08896.1"/>
    </source>
</evidence>
<evidence type="ECO:0000256" key="2">
    <source>
        <dbReference type="ARBA" id="ARBA00008343"/>
    </source>
</evidence>
<evidence type="ECO:0000256" key="3">
    <source>
        <dbReference type="ARBA" id="ARBA00022723"/>
    </source>
</evidence>
<dbReference type="CDD" id="cd00056">
    <property type="entry name" value="ENDO3c"/>
    <property type="match status" value="1"/>
</dbReference>
<keyword evidence="7" id="KW-0411">Iron-sulfur</keyword>
<dbReference type="GO" id="GO:0006298">
    <property type="term" value="P:mismatch repair"/>
    <property type="evidence" value="ECO:0007669"/>
    <property type="project" value="TreeGrafter"/>
</dbReference>
<feature type="domain" description="HhH-GPD" evidence="10">
    <location>
        <begin position="1"/>
        <end position="114"/>
    </location>
</feature>
<evidence type="ECO:0000256" key="8">
    <source>
        <dbReference type="ARBA" id="ARBA00023204"/>
    </source>
</evidence>
<dbReference type="GO" id="GO:0000701">
    <property type="term" value="F:purine-specific mismatch base pair DNA N-glycosylase activity"/>
    <property type="evidence" value="ECO:0007669"/>
    <property type="project" value="TreeGrafter"/>
</dbReference>
<dbReference type="SUPFAM" id="SSF48150">
    <property type="entry name" value="DNA-glycosylase"/>
    <property type="match status" value="1"/>
</dbReference>
<keyword evidence="5" id="KW-0378">Hydrolase</keyword>
<dbReference type="GO" id="GO:0034039">
    <property type="term" value="F:8-oxo-7,8-dihydroguanine DNA N-glycosylase activity"/>
    <property type="evidence" value="ECO:0007669"/>
    <property type="project" value="TreeGrafter"/>
</dbReference>
<accession>A0A2M7BTU1</accession>
<keyword evidence="4" id="KW-0227">DNA damage</keyword>
<dbReference type="InterPro" id="IPR004036">
    <property type="entry name" value="Endonuclease-III-like_CS2"/>
</dbReference>
<dbReference type="InterPro" id="IPR003265">
    <property type="entry name" value="HhH-GPD_domain"/>
</dbReference>
<dbReference type="InterPro" id="IPR023170">
    <property type="entry name" value="HhH_base_excis_C"/>
</dbReference>
<dbReference type="PROSITE" id="PS01155">
    <property type="entry name" value="ENDONUCLEASE_III_2"/>
    <property type="match status" value="1"/>
</dbReference>
<comment type="caution">
    <text evidence="11">The sequence shown here is derived from an EMBL/GenBank/DDBJ whole genome shotgun (WGS) entry which is preliminary data.</text>
</comment>
<dbReference type="PANTHER" id="PTHR42944:SF1">
    <property type="entry name" value="ADENINE DNA GLYCOSYLASE"/>
    <property type="match status" value="1"/>
</dbReference>
<dbReference type="GO" id="GO:0051536">
    <property type="term" value="F:iron-sulfur cluster binding"/>
    <property type="evidence" value="ECO:0007669"/>
    <property type="project" value="UniProtKB-KW"/>
</dbReference>
<organism evidence="11 12">
    <name type="scientific">Candidatus Roizmanbacteria bacterium CG03_land_8_20_14_0_80_39_12</name>
    <dbReference type="NCBI Taxonomy" id="1974847"/>
    <lineage>
        <taxon>Bacteria</taxon>
        <taxon>Candidatus Roizmaniibacteriota</taxon>
    </lineage>
</organism>
<dbReference type="GO" id="GO:0006284">
    <property type="term" value="P:base-excision repair"/>
    <property type="evidence" value="ECO:0007669"/>
    <property type="project" value="InterPro"/>
</dbReference>
<reference evidence="12" key="1">
    <citation type="submission" date="2017-09" db="EMBL/GenBank/DDBJ databases">
        <title>Depth-based differentiation of microbial function through sediment-hosted aquifers and enrichment of novel symbionts in the deep terrestrial subsurface.</title>
        <authorList>
            <person name="Probst A.J."/>
            <person name="Ladd B."/>
            <person name="Jarett J.K."/>
            <person name="Geller-Mcgrath D.E."/>
            <person name="Sieber C.M.K."/>
            <person name="Emerson J.B."/>
            <person name="Anantharaman K."/>
            <person name="Thomas B.C."/>
            <person name="Malmstrom R."/>
            <person name="Stieglmeier M."/>
            <person name="Klingl A."/>
            <person name="Woyke T."/>
            <person name="Ryan C.M."/>
            <person name="Banfield J.F."/>
        </authorList>
    </citation>
    <scope>NUCLEOTIDE SEQUENCE [LARGE SCALE GENOMIC DNA]</scope>
</reference>
<dbReference type="Proteomes" id="UP000230119">
    <property type="component" value="Unassembled WGS sequence"/>
</dbReference>
<evidence type="ECO:0000256" key="5">
    <source>
        <dbReference type="ARBA" id="ARBA00022801"/>
    </source>
</evidence>
<feature type="non-terminal residue" evidence="11">
    <location>
        <position position="185"/>
    </location>
</feature>
<evidence type="ECO:0000259" key="10">
    <source>
        <dbReference type="SMART" id="SM00478"/>
    </source>
</evidence>
<dbReference type="Gene3D" id="1.10.340.30">
    <property type="entry name" value="Hypothetical protein, domain 2"/>
    <property type="match status" value="1"/>
</dbReference>
<dbReference type="GO" id="GO:0032357">
    <property type="term" value="F:oxidized purine DNA binding"/>
    <property type="evidence" value="ECO:0007669"/>
    <property type="project" value="TreeGrafter"/>
</dbReference>
<dbReference type="PANTHER" id="PTHR42944">
    <property type="entry name" value="ADENINE DNA GLYCOSYLASE"/>
    <property type="match status" value="1"/>
</dbReference>
<keyword evidence="11" id="KW-0255">Endonuclease</keyword>
<keyword evidence="9" id="KW-0326">Glycosidase</keyword>
<sequence length="185" mass="21295">LAAWQGMGYNRRALYLKAAAEVVCTKYKEVLPEDTALLDKLPGIGHATACSIVAFAFNKPVVFIETNIRRVFIYYFFSDTEDVSDNDILPLVEKTLDKKNPREWYGGLMDYGVYLATQIENPNIKSKHYVKQKKFEGSVRQVRGAILKYLLKRSYSKEELEKIYTDDERLFTALEQLEKEGFIAS</sequence>
<dbReference type="InterPro" id="IPR011257">
    <property type="entry name" value="DNA_glycosylase"/>
</dbReference>
<evidence type="ECO:0000256" key="9">
    <source>
        <dbReference type="ARBA" id="ARBA00023295"/>
    </source>
</evidence>
<dbReference type="SMART" id="SM00478">
    <property type="entry name" value="ENDO3c"/>
    <property type="match status" value="1"/>
</dbReference>
<proteinExistence type="inferred from homology"/>
<keyword evidence="11" id="KW-0540">Nuclease</keyword>
<dbReference type="AlphaFoldDB" id="A0A2M7BTU1"/>
<comment type="similarity">
    <text evidence="2">Belongs to the Nth/MutY family.</text>
</comment>
<evidence type="ECO:0000256" key="7">
    <source>
        <dbReference type="ARBA" id="ARBA00023014"/>
    </source>
</evidence>
<dbReference type="GO" id="GO:0035485">
    <property type="term" value="F:adenine/guanine mispair binding"/>
    <property type="evidence" value="ECO:0007669"/>
    <property type="project" value="TreeGrafter"/>
</dbReference>
<dbReference type="GO" id="GO:0004519">
    <property type="term" value="F:endonuclease activity"/>
    <property type="evidence" value="ECO:0007669"/>
    <property type="project" value="UniProtKB-KW"/>
</dbReference>
<feature type="non-terminal residue" evidence="11">
    <location>
        <position position="1"/>
    </location>
</feature>
<keyword evidence="3" id="KW-0479">Metal-binding</keyword>
<keyword evidence="8" id="KW-0234">DNA repair</keyword>
<protein>
    <submittedName>
        <fullName evidence="11">Endonuclease III</fullName>
    </submittedName>
</protein>
<evidence type="ECO:0000256" key="4">
    <source>
        <dbReference type="ARBA" id="ARBA00022763"/>
    </source>
</evidence>
<evidence type="ECO:0000256" key="1">
    <source>
        <dbReference type="ARBA" id="ARBA00001966"/>
    </source>
</evidence>
<keyword evidence="6" id="KW-0408">Iron</keyword>
<dbReference type="Gene3D" id="1.10.1670.10">
    <property type="entry name" value="Helix-hairpin-Helix base-excision DNA repair enzymes (C-terminal)"/>
    <property type="match status" value="1"/>
</dbReference>
<evidence type="ECO:0000256" key="6">
    <source>
        <dbReference type="ARBA" id="ARBA00023004"/>
    </source>
</evidence>